<dbReference type="InterPro" id="IPR013783">
    <property type="entry name" value="Ig-like_fold"/>
</dbReference>
<feature type="compositionally biased region" description="Low complexity" evidence="2">
    <location>
        <begin position="131"/>
        <end position="143"/>
    </location>
</feature>
<gene>
    <name evidence="5" type="ORF">GBAR_LOCUS11496</name>
</gene>
<keyword evidence="6" id="KW-1185">Reference proteome</keyword>
<evidence type="ECO:0000259" key="3">
    <source>
        <dbReference type="PROSITE" id="PS50835"/>
    </source>
</evidence>
<dbReference type="SUPFAM" id="SSF49265">
    <property type="entry name" value="Fibronectin type III"/>
    <property type="match status" value="2"/>
</dbReference>
<evidence type="ECO:0000313" key="6">
    <source>
        <dbReference type="Proteomes" id="UP001174909"/>
    </source>
</evidence>
<dbReference type="CDD" id="cd00063">
    <property type="entry name" value="FN3"/>
    <property type="match status" value="2"/>
</dbReference>
<dbReference type="Proteomes" id="UP001174909">
    <property type="component" value="Unassembled WGS sequence"/>
</dbReference>
<dbReference type="PANTHER" id="PTHR46708">
    <property type="entry name" value="TENASCIN"/>
    <property type="match status" value="1"/>
</dbReference>
<feature type="domain" description="Fibronectin type-III" evidence="4">
    <location>
        <begin position="232"/>
        <end position="321"/>
    </location>
</feature>
<proteinExistence type="predicted"/>
<feature type="region of interest" description="Disordered" evidence="2">
    <location>
        <begin position="129"/>
        <end position="154"/>
    </location>
</feature>
<dbReference type="InterPro" id="IPR036116">
    <property type="entry name" value="FN3_sf"/>
</dbReference>
<dbReference type="PROSITE" id="PS50853">
    <property type="entry name" value="FN3"/>
    <property type="match status" value="2"/>
</dbReference>
<keyword evidence="1" id="KW-0677">Repeat</keyword>
<evidence type="ECO:0000256" key="1">
    <source>
        <dbReference type="ARBA" id="ARBA00022737"/>
    </source>
</evidence>
<dbReference type="Pfam" id="PF13927">
    <property type="entry name" value="Ig_3"/>
    <property type="match status" value="1"/>
</dbReference>
<dbReference type="InterPro" id="IPR007110">
    <property type="entry name" value="Ig-like_dom"/>
</dbReference>
<dbReference type="PANTHER" id="PTHR46708:SF2">
    <property type="entry name" value="FIBRONECTIN TYPE-III DOMAIN-CONTAINING PROTEIN"/>
    <property type="match status" value="1"/>
</dbReference>
<feature type="domain" description="Fibronectin type-III" evidence="4">
    <location>
        <begin position="144"/>
        <end position="231"/>
    </location>
</feature>
<accession>A0AA35RZ12</accession>
<dbReference type="PROSITE" id="PS50835">
    <property type="entry name" value="IG_LIKE"/>
    <property type="match status" value="1"/>
</dbReference>
<dbReference type="Gene3D" id="2.60.40.10">
    <property type="entry name" value="Immunoglobulins"/>
    <property type="match status" value="3"/>
</dbReference>
<name>A0AA35RZ12_GEOBA</name>
<dbReference type="InterPro" id="IPR050991">
    <property type="entry name" value="ECM_Regulatory_Proteins"/>
</dbReference>
<protein>
    <submittedName>
        <fullName evidence="5">Immunoglobulin superfamily DCC subclass member 3</fullName>
    </submittedName>
</protein>
<sequence length="373" mass="38931">EFRDAQRVDIRRWNNANSPTVGIYRCDIPTNNVNDDDDISVRDRPVYVGLYTGSTGDISISGGVTFDPSQLTLTCISTGGPATTVTWTRDSTTVTQGTQTVLNDPVTAQYIHTLTVTTAGQYTCTVANNKPSSASSASTTVAGPPSPTDVTAVQDGPTSITVTWTPPSPLGDTTGYRISFTGGSDVDIDGGSTNSYTLTGLTNGQTYTISIVATSEHLFSDATTFEITLIPAPGQVFVSVSSITATSISLSWSVSSGRVASWEVVWRPTDRGTESTSGPLSGTTYTIHQLDPSTIYTLTVSATNVAGTTDSTPILFSTASDVCQAESTETKTDNTGAIIGGVVAVAVGTYSCSDGHSHCGSEKSKCKLFNAKD</sequence>
<evidence type="ECO:0000259" key="4">
    <source>
        <dbReference type="PROSITE" id="PS50853"/>
    </source>
</evidence>
<evidence type="ECO:0000256" key="2">
    <source>
        <dbReference type="SAM" id="MobiDB-lite"/>
    </source>
</evidence>
<reference evidence="5" key="1">
    <citation type="submission" date="2023-03" db="EMBL/GenBank/DDBJ databases">
        <authorList>
            <person name="Steffen K."/>
            <person name="Cardenas P."/>
        </authorList>
    </citation>
    <scope>NUCLEOTIDE SEQUENCE</scope>
</reference>
<feature type="non-terminal residue" evidence="5">
    <location>
        <position position="1"/>
    </location>
</feature>
<comment type="caution">
    <text evidence="5">The sequence shown here is derived from an EMBL/GenBank/DDBJ whole genome shotgun (WGS) entry which is preliminary data.</text>
</comment>
<evidence type="ECO:0000313" key="5">
    <source>
        <dbReference type="EMBL" id="CAI8019052.1"/>
    </source>
</evidence>
<dbReference type="SUPFAM" id="SSF48726">
    <property type="entry name" value="Immunoglobulin"/>
    <property type="match status" value="1"/>
</dbReference>
<dbReference type="InterPro" id="IPR036179">
    <property type="entry name" value="Ig-like_dom_sf"/>
</dbReference>
<dbReference type="SMART" id="SM00060">
    <property type="entry name" value="FN3"/>
    <property type="match status" value="2"/>
</dbReference>
<dbReference type="AlphaFoldDB" id="A0AA35RZ12"/>
<dbReference type="InterPro" id="IPR003961">
    <property type="entry name" value="FN3_dom"/>
</dbReference>
<dbReference type="Pfam" id="PF00041">
    <property type="entry name" value="fn3"/>
    <property type="match status" value="2"/>
</dbReference>
<dbReference type="CDD" id="cd00096">
    <property type="entry name" value="Ig"/>
    <property type="match status" value="1"/>
</dbReference>
<feature type="domain" description="Ig-like" evidence="3">
    <location>
        <begin position="45"/>
        <end position="140"/>
    </location>
</feature>
<organism evidence="5 6">
    <name type="scientific">Geodia barretti</name>
    <name type="common">Barrett's horny sponge</name>
    <dbReference type="NCBI Taxonomy" id="519541"/>
    <lineage>
        <taxon>Eukaryota</taxon>
        <taxon>Metazoa</taxon>
        <taxon>Porifera</taxon>
        <taxon>Demospongiae</taxon>
        <taxon>Heteroscleromorpha</taxon>
        <taxon>Tetractinellida</taxon>
        <taxon>Astrophorina</taxon>
        <taxon>Geodiidae</taxon>
        <taxon>Geodia</taxon>
    </lineage>
</organism>
<dbReference type="EMBL" id="CASHTH010001723">
    <property type="protein sequence ID" value="CAI8019052.1"/>
    <property type="molecule type" value="Genomic_DNA"/>
</dbReference>